<dbReference type="EMBL" id="CM037162">
    <property type="protein sequence ID" value="KAH7863116.1"/>
    <property type="molecule type" value="Genomic_DNA"/>
</dbReference>
<evidence type="ECO:0000313" key="2">
    <source>
        <dbReference type="Proteomes" id="UP000828048"/>
    </source>
</evidence>
<accession>A0ACB7ZCF2</accession>
<keyword evidence="2" id="KW-1185">Reference proteome</keyword>
<organism evidence="1 2">
    <name type="scientific">Vaccinium darrowii</name>
    <dbReference type="NCBI Taxonomy" id="229202"/>
    <lineage>
        <taxon>Eukaryota</taxon>
        <taxon>Viridiplantae</taxon>
        <taxon>Streptophyta</taxon>
        <taxon>Embryophyta</taxon>
        <taxon>Tracheophyta</taxon>
        <taxon>Spermatophyta</taxon>
        <taxon>Magnoliopsida</taxon>
        <taxon>eudicotyledons</taxon>
        <taxon>Gunneridae</taxon>
        <taxon>Pentapetalae</taxon>
        <taxon>asterids</taxon>
        <taxon>Ericales</taxon>
        <taxon>Ericaceae</taxon>
        <taxon>Vaccinioideae</taxon>
        <taxon>Vaccinieae</taxon>
        <taxon>Vaccinium</taxon>
    </lineage>
</organism>
<proteinExistence type="predicted"/>
<gene>
    <name evidence="1" type="ORF">Vadar_013521</name>
</gene>
<sequence length="105" mass="12169">MTVSDGSGVIETRRDLAGEVVIGKVEAHEVLEGEDGGRDEAGEEVLLEQVTPVQKHGVGLEVFQRRGRPPREERRRRREERSEERSGVEGGEERERRRRRRERKR</sequence>
<name>A0ACB7ZCF2_9ERIC</name>
<comment type="caution">
    <text evidence="1">The sequence shown here is derived from an EMBL/GenBank/DDBJ whole genome shotgun (WGS) entry which is preliminary data.</text>
</comment>
<evidence type="ECO:0000313" key="1">
    <source>
        <dbReference type="EMBL" id="KAH7863116.1"/>
    </source>
</evidence>
<dbReference type="Proteomes" id="UP000828048">
    <property type="component" value="Chromosome 12"/>
</dbReference>
<reference evidence="1 2" key="1">
    <citation type="journal article" date="2021" name="Hortic Res">
        <title>High-quality reference genome and annotation aids understanding of berry development for evergreen blueberry (Vaccinium darrowii).</title>
        <authorList>
            <person name="Yu J."/>
            <person name="Hulse-Kemp A.M."/>
            <person name="Babiker E."/>
            <person name="Staton M."/>
        </authorList>
    </citation>
    <scope>NUCLEOTIDE SEQUENCE [LARGE SCALE GENOMIC DNA]</scope>
    <source>
        <strain evidence="2">cv. NJ 8807/NJ 8810</strain>
        <tissue evidence="1">Young leaf</tissue>
    </source>
</reference>
<protein>
    <submittedName>
        <fullName evidence="1">Uncharacterized protein</fullName>
    </submittedName>
</protein>